<evidence type="ECO:0000256" key="1">
    <source>
        <dbReference type="SAM" id="MobiDB-lite"/>
    </source>
</evidence>
<dbReference type="PANTHER" id="PTHR13288:SF8">
    <property type="entry name" value="SPLICING FACTOR 45"/>
    <property type="match status" value="1"/>
</dbReference>
<feature type="compositionally biased region" description="Pro residues" evidence="1">
    <location>
        <begin position="392"/>
        <end position="408"/>
    </location>
</feature>
<dbReference type="EMBL" id="CP138584">
    <property type="protein sequence ID" value="WPH01082.1"/>
    <property type="molecule type" value="Genomic_DNA"/>
</dbReference>
<dbReference type="SMART" id="SM00443">
    <property type="entry name" value="G_patch"/>
    <property type="match status" value="1"/>
</dbReference>
<dbReference type="GO" id="GO:0045292">
    <property type="term" value="P:mRNA cis splicing, via spliceosome"/>
    <property type="evidence" value="ECO:0007669"/>
    <property type="project" value="InterPro"/>
</dbReference>
<protein>
    <recommendedName>
        <fullName evidence="2">G-patch domain-containing protein</fullName>
    </recommendedName>
</protein>
<evidence type="ECO:0000313" key="3">
    <source>
        <dbReference type="EMBL" id="WPH01082.1"/>
    </source>
</evidence>
<name>A0AAQ3MA14_9PEZI</name>
<dbReference type="Gene3D" id="3.30.70.330">
    <property type="match status" value="1"/>
</dbReference>
<feature type="region of interest" description="Disordered" evidence="1">
    <location>
        <begin position="356"/>
        <end position="457"/>
    </location>
</feature>
<dbReference type="InterPro" id="IPR000467">
    <property type="entry name" value="G_patch_dom"/>
</dbReference>
<sequence length="632" mass="69376">MSNPPKKMGMSLYADLLDTKATSSTISSAPVKYDGSNAAPKQDVEATKKKHDASLKFQPVRRPQAQPKSRPKQPSGSAFKLPSSSAGATVNASSPDPKNPASTPQQPQLGVRPSNFEDWVDEDDEDAYKYQERLRQERAERGGRKKKKKNKQETRVWDWDDIYDPTLPNSYADYKGSDEQYREIRDWKARLYYHQLKAKKSDGIGEAYSDEEREFKQPINRMFAPPPNLHFAPPSFDEESPRQPQPVVNNEDDYSSRPRSGDEYNRAYSIPHTSFAPASISDDATGEDAYERRMRMAAIQSEPPHISSPTRQPVQQPTPVQAIPSSLPGSEGNTIMNKAASDIAAKKAEALAKIAAVKAKLAASRSAEPDAPTARPHELSVSGQSETDTGLHPPPPPPPPSPPPPPPLAEDTGATVSRGPVRYTQPAQTLEAIDSQMDVESTPSERDAPKSNRPGQKGFAERLLKKYGWEKGQGLGAQGNGITTAIIAQAQKRKKRSDADGGGWAAPANMGKIVGGKRRKIEKTSDDDGQFGTMSEVIKLEGMLNGLDVDHEIAEGNLMQEIGDEMSNKYGTIERLFIWRTEMGGHDEVFVKFTSQLSALRAVNATDGMTFADNPVVARFFPSEKFANAEYA</sequence>
<dbReference type="InterPro" id="IPR040052">
    <property type="entry name" value="RBM17"/>
</dbReference>
<dbReference type="GO" id="GO:0003676">
    <property type="term" value="F:nucleic acid binding"/>
    <property type="evidence" value="ECO:0007669"/>
    <property type="project" value="InterPro"/>
</dbReference>
<feature type="compositionally biased region" description="Low complexity" evidence="1">
    <location>
        <begin position="309"/>
        <end position="321"/>
    </location>
</feature>
<dbReference type="GO" id="GO:0071011">
    <property type="term" value="C:precatalytic spliceosome"/>
    <property type="evidence" value="ECO:0007669"/>
    <property type="project" value="TreeGrafter"/>
</dbReference>
<feature type="compositionally biased region" description="Low complexity" evidence="1">
    <location>
        <begin position="356"/>
        <end position="366"/>
    </location>
</feature>
<reference evidence="3 4" key="1">
    <citation type="submission" date="2023-11" db="EMBL/GenBank/DDBJ databases">
        <title>An acidophilic fungus is an integral part of prey digestion in a carnivorous sundew plant.</title>
        <authorList>
            <person name="Tsai I.J."/>
        </authorList>
    </citation>
    <scope>NUCLEOTIDE SEQUENCE [LARGE SCALE GENOMIC DNA]</scope>
    <source>
        <strain evidence="3">169a</strain>
    </source>
</reference>
<feature type="domain" description="G-patch" evidence="2">
    <location>
        <begin position="456"/>
        <end position="507"/>
    </location>
</feature>
<feature type="region of interest" description="Disordered" evidence="1">
    <location>
        <begin position="24"/>
        <end position="156"/>
    </location>
</feature>
<feature type="compositionally biased region" description="Polar residues" evidence="1">
    <location>
        <begin position="323"/>
        <end position="334"/>
    </location>
</feature>
<accession>A0AAQ3MA14</accession>
<dbReference type="Proteomes" id="UP001303373">
    <property type="component" value="Chromosome 5"/>
</dbReference>
<proteinExistence type="predicted"/>
<feature type="compositionally biased region" description="Polar residues" evidence="1">
    <location>
        <begin position="72"/>
        <end position="108"/>
    </location>
</feature>
<dbReference type="PROSITE" id="PS50174">
    <property type="entry name" value="G_PATCH"/>
    <property type="match status" value="1"/>
</dbReference>
<keyword evidence="4" id="KW-1185">Reference proteome</keyword>
<dbReference type="SUPFAM" id="SSF101447">
    <property type="entry name" value="Formin homology 2 domain (FH2 domain)"/>
    <property type="match status" value="1"/>
</dbReference>
<evidence type="ECO:0000313" key="4">
    <source>
        <dbReference type="Proteomes" id="UP001303373"/>
    </source>
</evidence>
<feature type="region of interest" description="Disordered" evidence="1">
    <location>
        <begin position="221"/>
        <end position="334"/>
    </location>
</feature>
<organism evidence="3 4">
    <name type="scientific">Acrodontium crateriforme</name>
    <dbReference type="NCBI Taxonomy" id="150365"/>
    <lineage>
        <taxon>Eukaryota</taxon>
        <taxon>Fungi</taxon>
        <taxon>Dikarya</taxon>
        <taxon>Ascomycota</taxon>
        <taxon>Pezizomycotina</taxon>
        <taxon>Dothideomycetes</taxon>
        <taxon>Dothideomycetidae</taxon>
        <taxon>Mycosphaerellales</taxon>
        <taxon>Teratosphaeriaceae</taxon>
        <taxon>Acrodontium</taxon>
    </lineage>
</organism>
<dbReference type="AlphaFoldDB" id="A0AAQ3MA14"/>
<dbReference type="InterPro" id="IPR035979">
    <property type="entry name" value="RBD_domain_sf"/>
</dbReference>
<feature type="compositionally biased region" description="Basic and acidic residues" evidence="1">
    <location>
        <begin position="254"/>
        <end position="265"/>
    </location>
</feature>
<dbReference type="Pfam" id="PF01585">
    <property type="entry name" value="G-patch"/>
    <property type="match status" value="1"/>
</dbReference>
<evidence type="ECO:0000259" key="2">
    <source>
        <dbReference type="PROSITE" id="PS50174"/>
    </source>
</evidence>
<dbReference type="SUPFAM" id="SSF54928">
    <property type="entry name" value="RNA-binding domain, RBD"/>
    <property type="match status" value="1"/>
</dbReference>
<dbReference type="InterPro" id="IPR012677">
    <property type="entry name" value="Nucleotide-bd_a/b_plait_sf"/>
</dbReference>
<dbReference type="PANTHER" id="PTHR13288">
    <property type="entry name" value="SPLICING FACTOR 45 SPF45"/>
    <property type="match status" value="1"/>
</dbReference>
<feature type="compositionally biased region" description="Basic and acidic residues" evidence="1">
    <location>
        <begin position="127"/>
        <end position="142"/>
    </location>
</feature>
<gene>
    <name evidence="3" type="ORF">R9X50_00391700</name>
</gene>